<name>A0A1I8F906_9PLAT</name>
<accession>A0A1I8F906</accession>
<reference evidence="3" key="1">
    <citation type="submission" date="2016-11" db="UniProtKB">
        <authorList>
            <consortium name="WormBaseParasite"/>
        </authorList>
    </citation>
    <scope>IDENTIFICATION</scope>
</reference>
<dbReference type="WBParaSite" id="maker-unitig_25135-snap-gene-0.2-mRNA-1">
    <property type="protein sequence ID" value="maker-unitig_25135-snap-gene-0.2-mRNA-1"/>
    <property type="gene ID" value="maker-unitig_25135-snap-gene-0.2"/>
</dbReference>
<feature type="region of interest" description="Disordered" evidence="1">
    <location>
        <begin position="1"/>
        <end position="34"/>
    </location>
</feature>
<evidence type="ECO:0000256" key="1">
    <source>
        <dbReference type="SAM" id="MobiDB-lite"/>
    </source>
</evidence>
<evidence type="ECO:0000313" key="2">
    <source>
        <dbReference type="Proteomes" id="UP000095280"/>
    </source>
</evidence>
<proteinExistence type="predicted"/>
<feature type="region of interest" description="Disordered" evidence="1">
    <location>
        <begin position="170"/>
        <end position="203"/>
    </location>
</feature>
<protein>
    <submittedName>
        <fullName evidence="3">Senescence domain-containing protein</fullName>
    </submittedName>
</protein>
<feature type="compositionally biased region" description="Pro residues" evidence="1">
    <location>
        <begin position="9"/>
        <end position="24"/>
    </location>
</feature>
<keyword evidence="2" id="KW-1185">Reference proteome</keyword>
<feature type="region of interest" description="Disordered" evidence="1">
    <location>
        <begin position="420"/>
        <end position="439"/>
    </location>
</feature>
<feature type="compositionally biased region" description="Pro residues" evidence="1">
    <location>
        <begin position="186"/>
        <end position="197"/>
    </location>
</feature>
<sequence>MATIRPSEPSAPPPPPQMPPPPYSPEEGANQRQQLQLAASARGLVRAALEADEANGASRRQRSCLSPGTWMPGASCWLLTLFRLPDGVRLFFVASDGRIRHGGAPTAASACSSFDDAAHCQRSEAEPSRPSPPAFITGHWRCPLIPGAHPGARLGQRGADSSRILEAQDERLESSANRKLRRSPLPTAPTPTPPTPAVAPADRRPLIRKPARRPHFRPPPRGPESVWFWLDARPHVRRRAVRAGRLLATRWAGDLLTRARLAASEANATCCRWKLCWKPPPEVPPEIPTRVPIWTTSPPEFAFSAKQRRWCPGLQAPGLRCGLVSGAGFLASRVVLSARAVAPALNAPSAYRHPGRGSRSRLAGAARVAGAALSGASDVWESLGVAGSQLATCAADNGQALARRTAGAIEPALAPSLADAPARRRQCRPDRLGTNALGVRAGAESGLPWRRAKRR</sequence>
<organism evidence="2 3">
    <name type="scientific">Macrostomum lignano</name>
    <dbReference type="NCBI Taxonomy" id="282301"/>
    <lineage>
        <taxon>Eukaryota</taxon>
        <taxon>Metazoa</taxon>
        <taxon>Spiralia</taxon>
        <taxon>Lophotrochozoa</taxon>
        <taxon>Platyhelminthes</taxon>
        <taxon>Rhabditophora</taxon>
        <taxon>Macrostomorpha</taxon>
        <taxon>Macrostomida</taxon>
        <taxon>Macrostomidae</taxon>
        <taxon>Macrostomum</taxon>
    </lineage>
</organism>
<feature type="compositionally biased region" description="Low complexity" evidence="1">
    <location>
        <begin position="25"/>
        <end position="34"/>
    </location>
</feature>
<evidence type="ECO:0000313" key="3">
    <source>
        <dbReference type="WBParaSite" id="maker-unitig_25135-snap-gene-0.2-mRNA-1"/>
    </source>
</evidence>
<dbReference type="AlphaFoldDB" id="A0A1I8F906"/>
<dbReference type="Proteomes" id="UP000095280">
    <property type="component" value="Unplaced"/>
</dbReference>